<evidence type="ECO:0000313" key="3">
    <source>
        <dbReference type="Proteomes" id="UP001596053"/>
    </source>
</evidence>
<evidence type="ECO:0000313" key="2">
    <source>
        <dbReference type="EMBL" id="MFC5423625.1"/>
    </source>
</evidence>
<dbReference type="PANTHER" id="PTHR30411">
    <property type="entry name" value="CYTOPLASMIC PROTEIN"/>
    <property type="match status" value="1"/>
</dbReference>
<accession>A0ABW0J206</accession>
<dbReference type="InterPro" id="IPR007214">
    <property type="entry name" value="YbaK/aa-tRNA-synth-assoc-dom"/>
</dbReference>
<keyword evidence="3" id="KW-1185">Reference proteome</keyword>
<dbReference type="PANTHER" id="PTHR30411:SF1">
    <property type="entry name" value="CYTOPLASMIC PROTEIN"/>
    <property type="match status" value="1"/>
</dbReference>
<sequence>MSLESVRAFFAEHAPDIAILETDGSSATVTLAAEAFGVEPARIAKTLSFRLGERVVLLVTRGDARLDNKKTKAAFGTKPRMLDPGEVVAITGHPVGGVCPFGLPTPLPVYCDVSLKAFDEVVPAAGSTQTAVRISPERMAALTGAEWVDVCQEPAAREAAE</sequence>
<gene>
    <name evidence="2" type="ORF">ACFPOB_29210</name>
</gene>
<comment type="caution">
    <text evidence="2">The sequence shown here is derived from an EMBL/GenBank/DDBJ whole genome shotgun (WGS) entry which is preliminary data.</text>
</comment>
<proteinExistence type="predicted"/>
<protein>
    <submittedName>
        <fullName evidence="2">YbaK/EbsC family protein</fullName>
    </submittedName>
</protein>
<feature type="domain" description="YbaK/aminoacyl-tRNA synthetase-associated" evidence="1">
    <location>
        <begin position="27"/>
        <end position="139"/>
    </location>
</feature>
<dbReference type="CDD" id="cd04333">
    <property type="entry name" value="ProX_deacylase"/>
    <property type="match status" value="1"/>
</dbReference>
<dbReference type="Gene3D" id="3.90.960.10">
    <property type="entry name" value="YbaK/aminoacyl-tRNA synthetase-associated domain"/>
    <property type="match status" value="1"/>
</dbReference>
<evidence type="ECO:0000259" key="1">
    <source>
        <dbReference type="Pfam" id="PF04073"/>
    </source>
</evidence>
<dbReference type="EMBL" id="JBHSLW010000082">
    <property type="protein sequence ID" value="MFC5423625.1"/>
    <property type="molecule type" value="Genomic_DNA"/>
</dbReference>
<dbReference type="SUPFAM" id="SSF55826">
    <property type="entry name" value="YbaK/ProRS associated domain"/>
    <property type="match status" value="1"/>
</dbReference>
<reference evidence="3" key="1">
    <citation type="journal article" date="2019" name="Int. J. Syst. Evol. Microbiol.">
        <title>The Global Catalogue of Microorganisms (GCM) 10K type strain sequencing project: providing services to taxonomists for standard genome sequencing and annotation.</title>
        <authorList>
            <consortium name="The Broad Institute Genomics Platform"/>
            <consortium name="The Broad Institute Genome Sequencing Center for Infectious Disease"/>
            <person name="Wu L."/>
            <person name="Ma J."/>
        </authorList>
    </citation>
    <scope>NUCLEOTIDE SEQUENCE [LARGE SCALE GENOMIC DNA]</scope>
    <source>
        <strain evidence="3">NCAIM B.01391</strain>
    </source>
</reference>
<dbReference type="InterPro" id="IPR036754">
    <property type="entry name" value="YbaK/aa-tRNA-synt-asso_dom_sf"/>
</dbReference>
<name>A0ABW0J206_9HYPH</name>
<dbReference type="Pfam" id="PF04073">
    <property type="entry name" value="tRNA_edit"/>
    <property type="match status" value="1"/>
</dbReference>
<dbReference type="RefSeq" id="WP_377801705.1">
    <property type="nucleotide sequence ID" value="NZ_JBHSLW010000082.1"/>
</dbReference>
<organism evidence="2 3">
    <name type="scientific">Bosea eneae</name>
    <dbReference type="NCBI Taxonomy" id="151454"/>
    <lineage>
        <taxon>Bacteria</taxon>
        <taxon>Pseudomonadati</taxon>
        <taxon>Pseudomonadota</taxon>
        <taxon>Alphaproteobacteria</taxon>
        <taxon>Hyphomicrobiales</taxon>
        <taxon>Boseaceae</taxon>
        <taxon>Bosea</taxon>
    </lineage>
</organism>
<dbReference type="Proteomes" id="UP001596053">
    <property type="component" value="Unassembled WGS sequence"/>
</dbReference>